<comment type="caution">
    <text evidence="2">The sequence shown here is derived from an EMBL/GenBank/DDBJ whole genome shotgun (WGS) entry which is preliminary data.</text>
</comment>
<protein>
    <submittedName>
        <fullName evidence="2">Uncharacterized protein</fullName>
    </submittedName>
</protein>
<evidence type="ECO:0000313" key="2">
    <source>
        <dbReference type="EMBL" id="TQL58513.1"/>
    </source>
</evidence>
<proteinExistence type="predicted"/>
<dbReference type="Proteomes" id="UP000315389">
    <property type="component" value="Unassembled WGS sequence"/>
</dbReference>
<dbReference type="RefSeq" id="WP_142121479.1">
    <property type="nucleotide sequence ID" value="NZ_BAAASV010000002.1"/>
</dbReference>
<organism evidence="2 3">
    <name type="scientific">Rarobacter faecitabidus</name>
    <dbReference type="NCBI Taxonomy" id="13243"/>
    <lineage>
        <taxon>Bacteria</taxon>
        <taxon>Bacillati</taxon>
        <taxon>Actinomycetota</taxon>
        <taxon>Actinomycetes</taxon>
        <taxon>Micrococcales</taxon>
        <taxon>Rarobacteraceae</taxon>
        <taxon>Rarobacter</taxon>
    </lineage>
</organism>
<accession>A0A542ZDT2</accession>
<dbReference type="EMBL" id="VFOS01000003">
    <property type="protein sequence ID" value="TQL58513.1"/>
    <property type="molecule type" value="Genomic_DNA"/>
</dbReference>
<name>A0A542ZDT2_RARFA</name>
<feature type="region of interest" description="Disordered" evidence="1">
    <location>
        <begin position="1"/>
        <end position="31"/>
    </location>
</feature>
<keyword evidence="3" id="KW-1185">Reference proteome</keyword>
<dbReference type="OrthoDB" id="5188280at2"/>
<evidence type="ECO:0000313" key="3">
    <source>
        <dbReference type="Proteomes" id="UP000315389"/>
    </source>
</evidence>
<evidence type="ECO:0000256" key="1">
    <source>
        <dbReference type="SAM" id="MobiDB-lite"/>
    </source>
</evidence>
<sequence length="216" mass="23314">MESSAHLQPRSRPRRPASLNPRDADQIPGDLDPALRSEIAHTTAGVIVHGARSSEDPEVVDRLIRLVDLEGLDMVAELWADAAPDTLPGALWRLYMLREFVRRSPEDTARRYRYGIQVAPVAEAIAGAAAVPGPEDLRRLADAVLGGVYTGELDVALERAAAFCRLLAVGAAYDADGLDLVGDEHSRRLTFAAAAMDRTAAELDEAAGLWRAGRLD</sequence>
<reference evidence="2 3" key="1">
    <citation type="submission" date="2019-06" db="EMBL/GenBank/DDBJ databases">
        <title>Sequencing the genomes of 1000 actinobacteria strains.</title>
        <authorList>
            <person name="Klenk H.-P."/>
        </authorList>
    </citation>
    <scope>NUCLEOTIDE SEQUENCE [LARGE SCALE GENOMIC DNA]</scope>
    <source>
        <strain evidence="2 3">DSM 4813</strain>
    </source>
</reference>
<dbReference type="AlphaFoldDB" id="A0A542ZDT2"/>
<gene>
    <name evidence="2" type="ORF">FB461_1927</name>
</gene>